<keyword evidence="7" id="KW-1185">Reference proteome</keyword>
<feature type="compositionally biased region" description="Low complexity" evidence="4">
    <location>
        <begin position="326"/>
        <end position="347"/>
    </location>
</feature>
<keyword evidence="2" id="KW-0808">Transferase</keyword>
<dbReference type="EC" id="2.1.1.-" evidence="3"/>
<dbReference type="SUPFAM" id="SSF53335">
    <property type="entry name" value="S-adenosyl-L-methionine-dependent methyltransferases"/>
    <property type="match status" value="2"/>
</dbReference>
<gene>
    <name evidence="6" type="ORF">GCM10023196_079430</name>
</gene>
<evidence type="ECO:0000259" key="5">
    <source>
        <dbReference type="Pfam" id="PF01555"/>
    </source>
</evidence>
<evidence type="ECO:0000313" key="7">
    <source>
        <dbReference type="Proteomes" id="UP001501442"/>
    </source>
</evidence>
<evidence type="ECO:0000313" key="6">
    <source>
        <dbReference type="EMBL" id="GAA4635136.1"/>
    </source>
</evidence>
<evidence type="ECO:0000256" key="1">
    <source>
        <dbReference type="ARBA" id="ARBA00022603"/>
    </source>
</evidence>
<dbReference type="InterPro" id="IPR029063">
    <property type="entry name" value="SAM-dependent_MTases_sf"/>
</dbReference>
<evidence type="ECO:0000256" key="4">
    <source>
        <dbReference type="SAM" id="MobiDB-lite"/>
    </source>
</evidence>
<name>A0ABP8UP27_9ACTN</name>
<dbReference type="Proteomes" id="UP001501442">
    <property type="component" value="Unassembled WGS sequence"/>
</dbReference>
<dbReference type="InterPro" id="IPR002941">
    <property type="entry name" value="DNA_methylase_N4/N6"/>
</dbReference>
<proteinExistence type="inferred from homology"/>
<reference evidence="7" key="1">
    <citation type="journal article" date="2019" name="Int. J. Syst. Evol. Microbiol.">
        <title>The Global Catalogue of Microorganisms (GCM) 10K type strain sequencing project: providing services to taxonomists for standard genome sequencing and annotation.</title>
        <authorList>
            <consortium name="The Broad Institute Genomics Platform"/>
            <consortium name="The Broad Institute Genome Sequencing Center for Infectious Disease"/>
            <person name="Wu L."/>
            <person name="Ma J."/>
        </authorList>
    </citation>
    <scope>NUCLEOTIDE SEQUENCE [LARGE SCALE GENOMIC DNA]</scope>
    <source>
        <strain evidence="7">JCM 17939</strain>
    </source>
</reference>
<evidence type="ECO:0000256" key="2">
    <source>
        <dbReference type="ARBA" id="ARBA00022679"/>
    </source>
</evidence>
<dbReference type="EMBL" id="BAABHK010000015">
    <property type="protein sequence ID" value="GAA4635136.1"/>
    <property type="molecule type" value="Genomic_DNA"/>
</dbReference>
<comment type="similarity">
    <text evidence="3">Belongs to the N(4)/N(6)-methyltransferase family.</text>
</comment>
<dbReference type="Pfam" id="PF01555">
    <property type="entry name" value="N6_N4_Mtase"/>
    <property type="match status" value="1"/>
</dbReference>
<protein>
    <recommendedName>
        <fullName evidence="3">Methyltransferase</fullName>
        <ecNumber evidence="3">2.1.1.-</ecNumber>
    </recommendedName>
</protein>
<sequence>MNFNPDQSDRHRLGWPNRTHRDSSPAASPAEPVPLSVWACAQQPAITQRRGRYLSAATAHPAKMLPALAATAIGSYTRPGDLVLDPMCGIGTTLVEAVHLGRDAIGIECEPRWAHLARANLDHAREQGASGTGAVITGDARGASALFTDPHVAGSVALLLTSPPYGQATHGQVRSSRETGRPGVRKSDYSYGKEAGNLARGNHDRLLSGFTDILTGCLPLLRPGGIVAITTRPFRQHSRYVDFPAQVWAAAQDAGLEPVQRLVALLCGIKDDRLVTRASFFAMHETRKARTAGLPLHVNAHEEVLILRRPPKSLRSAELKDPDAGSPRSKASISPSASSAPNAKRPAGSSEPPDPRR</sequence>
<feature type="region of interest" description="Disordered" evidence="4">
    <location>
        <begin position="1"/>
        <end position="31"/>
    </location>
</feature>
<dbReference type="Gene3D" id="3.40.50.150">
    <property type="entry name" value="Vaccinia Virus protein VP39"/>
    <property type="match status" value="2"/>
</dbReference>
<feature type="domain" description="DNA methylase N-4/N-6" evidence="5">
    <location>
        <begin position="27"/>
        <end position="116"/>
    </location>
</feature>
<organism evidence="6 7">
    <name type="scientific">Actinoallomurus vinaceus</name>
    <dbReference type="NCBI Taxonomy" id="1080074"/>
    <lineage>
        <taxon>Bacteria</taxon>
        <taxon>Bacillati</taxon>
        <taxon>Actinomycetota</taxon>
        <taxon>Actinomycetes</taxon>
        <taxon>Streptosporangiales</taxon>
        <taxon>Thermomonosporaceae</taxon>
        <taxon>Actinoallomurus</taxon>
    </lineage>
</organism>
<feature type="compositionally biased region" description="Basic and acidic residues" evidence="4">
    <location>
        <begin position="175"/>
        <end position="188"/>
    </location>
</feature>
<evidence type="ECO:0000256" key="3">
    <source>
        <dbReference type="RuleBase" id="RU362026"/>
    </source>
</evidence>
<comment type="caution">
    <text evidence="6">The sequence shown here is derived from an EMBL/GenBank/DDBJ whole genome shotgun (WGS) entry which is preliminary data.</text>
</comment>
<feature type="region of interest" description="Disordered" evidence="4">
    <location>
        <begin position="167"/>
        <end position="191"/>
    </location>
</feature>
<keyword evidence="1" id="KW-0489">Methyltransferase</keyword>
<dbReference type="PRINTS" id="PR00508">
    <property type="entry name" value="S21N4MTFRASE"/>
</dbReference>
<dbReference type="InterPro" id="IPR001091">
    <property type="entry name" value="RM_Methyltransferase"/>
</dbReference>
<feature type="region of interest" description="Disordered" evidence="4">
    <location>
        <begin position="311"/>
        <end position="357"/>
    </location>
</feature>
<accession>A0ABP8UP27</accession>
<dbReference type="RefSeq" id="WP_345438118.1">
    <property type="nucleotide sequence ID" value="NZ_BAABHK010000015.1"/>
</dbReference>